<proteinExistence type="predicted"/>
<keyword evidence="9" id="KW-0233">DNA recombination</keyword>
<feature type="domain" description="Integrase catalytic" evidence="11">
    <location>
        <begin position="133"/>
        <end position="253"/>
    </location>
</feature>
<evidence type="ECO:0000313" key="12">
    <source>
        <dbReference type="EMBL" id="KAJ8887903.1"/>
    </source>
</evidence>
<reference evidence="12 13" key="1">
    <citation type="submission" date="2023-02" db="EMBL/GenBank/DDBJ databases">
        <title>LHISI_Scaffold_Assembly.</title>
        <authorList>
            <person name="Stuart O.P."/>
            <person name="Cleave R."/>
            <person name="Magrath M.J.L."/>
            <person name="Mikheyev A.S."/>
        </authorList>
    </citation>
    <scope>NUCLEOTIDE SEQUENCE [LARGE SCALE GENOMIC DNA]</scope>
    <source>
        <strain evidence="12">Daus_M_001</strain>
        <tissue evidence="12">Leg muscle</tissue>
    </source>
</reference>
<dbReference type="InterPro" id="IPR036397">
    <property type="entry name" value="RNaseH_sf"/>
</dbReference>
<dbReference type="InterPro" id="IPR012337">
    <property type="entry name" value="RNaseH-like_sf"/>
</dbReference>
<dbReference type="Pfam" id="PF00665">
    <property type="entry name" value="rve"/>
    <property type="match status" value="1"/>
</dbReference>
<evidence type="ECO:0000256" key="10">
    <source>
        <dbReference type="SAM" id="MobiDB-lite"/>
    </source>
</evidence>
<dbReference type="InterPro" id="IPR039537">
    <property type="entry name" value="Retrotran_Ty1/copia-like"/>
</dbReference>
<keyword evidence="2" id="KW-0479">Metal-binding</keyword>
<keyword evidence="7" id="KW-0695">RNA-directed DNA polymerase</keyword>
<organism evidence="12 13">
    <name type="scientific">Dryococelus australis</name>
    <dbReference type="NCBI Taxonomy" id="614101"/>
    <lineage>
        <taxon>Eukaryota</taxon>
        <taxon>Metazoa</taxon>
        <taxon>Ecdysozoa</taxon>
        <taxon>Arthropoda</taxon>
        <taxon>Hexapoda</taxon>
        <taxon>Insecta</taxon>
        <taxon>Pterygota</taxon>
        <taxon>Neoptera</taxon>
        <taxon>Polyneoptera</taxon>
        <taxon>Phasmatodea</taxon>
        <taxon>Verophasmatodea</taxon>
        <taxon>Anareolatae</taxon>
        <taxon>Phasmatidae</taxon>
        <taxon>Eurycanthinae</taxon>
        <taxon>Dryococelus</taxon>
    </lineage>
</organism>
<gene>
    <name evidence="12" type="ORF">PR048_007387</name>
</gene>
<evidence type="ECO:0000256" key="9">
    <source>
        <dbReference type="ARBA" id="ARBA00023172"/>
    </source>
</evidence>
<evidence type="ECO:0000256" key="3">
    <source>
        <dbReference type="ARBA" id="ARBA00022759"/>
    </source>
</evidence>
<keyword evidence="8" id="KW-0808">Transferase</keyword>
<keyword evidence="8" id="KW-0548">Nucleotidyltransferase</keyword>
<evidence type="ECO:0000259" key="11">
    <source>
        <dbReference type="PROSITE" id="PS50994"/>
    </source>
</evidence>
<dbReference type="PANTHER" id="PTHR42648:SF11">
    <property type="entry name" value="TRANSPOSON TY4-P GAG-POL POLYPROTEIN"/>
    <property type="match status" value="1"/>
</dbReference>
<keyword evidence="13" id="KW-1185">Reference proteome</keyword>
<keyword evidence="8" id="KW-0239">DNA-directed DNA polymerase</keyword>
<dbReference type="Pfam" id="PF25597">
    <property type="entry name" value="SH3_retrovirus"/>
    <property type="match status" value="1"/>
</dbReference>
<dbReference type="EMBL" id="JARBHB010000003">
    <property type="protein sequence ID" value="KAJ8887903.1"/>
    <property type="molecule type" value="Genomic_DNA"/>
</dbReference>
<dbReference type="PANTHER" id="PTHR42648">
    <property type="entry name" value="TRANSPOSASE, PUTATIVE-RELATED"/>
    <property type="match status" value="1"/>
</dbReference>
<dbReference type="Gene3D" id="3.30.420.10">
    <property type="entry name" value="Ribonuclease H-like superfamily/Ribonuclease H"/>
    <property type="match status" value="1"/>
</dbReference>
<keyword evidence="5" id="KW-0460">Magnesium</keyword>
<dbReference type="Proteomes" id="UP001159363">
    <property type="component" value="Chromosome 3"/>
</dbReference>
<evidence type="ECO:0000256" key="5">
    <source>
        <dbReference type="ARBA" id="ARBA00022842"/>
    </source>
</evidence>
<evidence type="ECO:0000256" key="6">
    <source>
        <dbReference type="ARBA" id="ARBA00022908"/>
    </source>
</evidence>
<feature type="region of interest" description="Disordered" evidence="10">
    <location>
        <begin position="310"/>
        <end position="329"/>
    </location>
</feature>
<dbReference type="PROSITE" id="PS50994">
    <property type="entry name" value="INTEGRASE"/>
    <property type="match status" value="1"/>
</dbReference>
<keyword evidence="4" id="KW-0378">Hydrolase</keyword>
<comment type="caution">
    <text evidence="12">The sequence shown here is derived from an EMBL/GenBank/DDBJ whole genome shotgun (WGS) entry which is preliminary data.</text>
</comment>
<keyword evidence="3" id="KW-0255">Endonuclease</keyword>
<evidence type="ECO:0000256" key="1">
    <source>
        <dbReference type="ARBA" id="ARBA00022722"/>
    </source>
</evidence>
<evidence type="ECO:0000256" key="4">
    <source>
        <dbReference type="ARBA" id="ARBA00022801"/>
    </source>
</evidence>
<keyword evidence="1" id="KW-0540">Nuclease</keyword>
<evidence type="ECO:0000256" key="8">
    <source>
        <dbReference type="ARBA" id="ARBA00022932"/>
    </source>
</evidence>
<evidence type="ECO:0000256" key="2">
    <source>
        <dbReference type="ARBA" id="ARBA00022723"/>
    </source>
</evidence>
<name>A0ABQ9HVR6_9NEOP</name>
<evidence type="ECO:0000313" key="13">
    <source>
        <dbReference type="Proteomes" id="UP001159363"/>
    </source>
</evidence>
<evidence type="ECO:0000256" key="7">
    <source>
        <dbReference type="ARBA" id="ARBA00022918"/>
    </source>
</evidence>
<accession>A0ABQ9HVR6</accession>
<keyword evidence="6" id="KW-0229">DNA integration</keyword>
<dbReference type="SUPFAM" id="SSF53098">
    <property type="entry name" value="Ribonuclease H-like"/>
    <property type="match status" value="1"/>
</dbReference>
<sequence length="417" mass="47555">MASEKVKYPLLSDDNYHTWARRTRAALEQRRLWNAIDPGYKEDPEKSTPKQRTRDTDALNFIISNEDGTVATAYFKASYANKLGRSYKAVGNMDSGATNHMAPYRELIEDFDGSLTRTVKLANGECAKAKDSVSITSAVLDLVHSDVVGRITPPSLGGAEHFVTFMDDYSRYPEVNILNRNLMLLKPSNNIKAWLKFFKKEKIKALQSDNGGEYIGKEFEKHLRHKGILHRKTAPNSPQHNGKGERLNQTFMNITRFQEGIKCYRLWRLSDKRIIVSRDVHFYEHVCPFKTQCSAKPLVHEQGNVEEIPAVEERNDNEESEKLHPPDIRGSASVNQLFQRAIAQDQIEVRVDQGDRNEHIESETFDCGESGQRRSTKGRREQHTCCSLEVNLVKDPKSVQEAIHGSDGHLWLQAMEE</sequence>
<protein>
    <recommendedName>
        <fullName evidence="11">Integrase catalytic domain-containing protein</fullName>
    </recommendedName>
</protein>
<dbReference type="InterPro" id="IPR001584">
    <property type="entry name" value="Integrase_cat-core"/>
</dbReference>
<dbReference type="InterPro" id="IPR057670">
    <property type="entry name" value="SH3_retrovirus"/>
</dbReference>